<dbReference type="EMBL" id="JBHPEI010000136">
    <property type="protein sequence ID" value="MFC1800372.1"/>
    <property type="molecule type" value="Genomic_DNA"/>
</dbReference>
<keyword evidence="2" id="KW-1185">Reference proteome</keyword>
<dbReference type="EC" id="3.4.24.-" evidence="1"/>
<sequence>MTNDICPTSSFGSYRGGHLHGGMDFSTGGVTGVPVLAVDSCYVWRIKLWNGGYGKALYAQLPNGKVVVYGHLSKYRPELDALVEAEQDRLGKYEVELYFGPGEFDFAPGDTLAFSGDTGSGPAHLHFEIRSGQGDHNKINPVPDYLDVAEDLSPVIEKIAIVPLAPWSTVNGRYETLVLGPGQVSEALEIAGPFGFSVAATDQVQCGKLITPIVYEARIQGNLSWSFNMRTFPFARAYLVGALYDVIEGKKYVQLFEDYLWSRRPDLTDFGELAGSQFESPMSLRPREEPYNLLVKVGDAWGNADSVEIPVRVVDRVGYGWERSSEADSAVSALFEVKAESIKIETRVHSDYLEVIARAPRPPKALPHARVLGWGHPASTIGDPLAHLGENVFRGVTGPSEESSVDHLVELSVTFHYGDGQITKSKPMVIGVARRGHGFTYAGERFEVELLPPEEELPRTLIEIKEDSTGVYERFQSVAGRILLEPRGVFLHKGLKFRIRDLRGEVTPKHGVYADRNGWPVYLGRFNLGGECEIRLRSIENLVVLQDTIPPEITSVGRFRRRSDGKATFGARIADTGSGASAGSIKGFVDGDTAIVSIDPDTARLTGRSRKPLKYGKHTIRLEAEDRLGNLAVKEVVL</sequence>
<keyword evidence="1" id="KW-0378">Hydrolase</keyword>
<dbReference type="PANTHER" id="PTHR21666">
    <property type="entry name" value="PEPTIDASE-RELATED"/>
    <property type="match status" value="1"/>
</dbReference>
<feature type="non-terminal residue" evidence="1">
    <location>
        <position position="638"/>
    </location>
</feature>
<dbReference type="SUPFAM" id="SSF51261">
    <property type="entry name" value="Duplicated hybrid motif"/>
    <property type="match status" value="2"/>
</dbReference>
<dbReference type="InterPro" id="IPR011055">
    <property type="entry name" value="Dup_hybrid_motif"/>
</dbReference>
<protein>
    <submittedName>
        <fullName evidence="1">M23 family metallopeptidase</fullName>
        <ecNumber evidence="1">3.4.24.-</ecNumber>
    </submittedName>
</protein>
<reference evidence="1 2" key="1">
    <citation type="submission" date="2024-09" db="EMBL/GenBank/DDBJ databases">
        <authorList>
            <person name="D'Angelo T."/>
        </authorList>
    </citation>
    <scope>NUCLEOTIDE SEQUENCE [LARGE SCALE GENOMIC DNA]</scope>
    <source>
        <strain evidence="1">SAG AM-311-F02</strain>
    </source>
</reference>
<comment type="caution">
    <text evidence="1">The sequence shown here is derived from an EMBL/GenBank/DDBJ whole genome shotgun (WGS) entry which is preliminary data.</text>
</comment>
<dbReference type="Gene3D" id="2.70.70.10">
    <property type="entry name" value="Glucose Permease (Domain IIA)"/>
    <property type="match status" value="1"/>
</dbReference>
<organism evidence="1 2">
    <name type="scientific">Eiseniibacteriota bacterium</name>
    <dbReference type="NCBI Taxonomy" id="2212470"/>
    <lineage>
        <taxon>Bacteria</taxon>
        <taxon>Candidatus Eiseniibacteriota</taxon>
    </lineage>
</organism>
<dbReference type="Proteomes" id="UP001594288">
    <property type="component" value="Unassembled WGS sequence"/>
</dbReference>
<accession>A0ABV6YQP0</accession>
<dbReference type="GO" id="GO:0016787">
    <property type="term" value="F:hydrolase activity"/>
    <property type="evidence" value="ECO:0007669"/>
    <property type="project" value="UniProtKB-KW"/>
</dbReference>
<name>A0ABV6YQP0_UNCEI</name>
<dbReference type="InterPro" id="IPR050570">
    <property type="entry name" value="Cell_wall_metabolism_enzyme"/>
</dbReference>
<proteinExistence type="predicted"/>
<dbReference type="CDD" id="cd12797">
    <property type="entry name" value="M23_peptidase"/>
    <property type="match status" value="1"/>
</dbReference>
<gene>
    <name evidence="1" type="ORF">ACFL2Z_05670</name>
</gene>
<evidence type="ECO:0000313" key="1">
    <source>
        <dbReference type="EMBL" id="MFC1800372.1"/>
    </source>
</evidence>
<dbReference type="PANTHER" id="PTHR21666:SF270">
    <property type="entry name" value="MUREIN HYDROLASE ACTIVATOR ENVC"/>
    <property type="match status" value="1"/>
</dbReference>
<evidence type="ECO:0000313" key="2">
    <source>
        <dbReference type="Proteomes" id="UP001594288"/>
    </source>
</evidence>